<dbReference type="Pfam" id="PF00691">
    <property type="entry name" value="OmpA"/>
    <property type="match status" value="1"/>
</dbReference>
<feature type="domain" description="OmpA-like" evidence="3">
    <location>
        <begin position="270"/>
        <end position="396"/>
    </location>
</feature>
<proteinExistence type="predicted"/>
<dbReference type="PROSITE" id="PS51123">
    <property type="entry name" value="OMPA_2"/>
    <property type="match status" value="1"/>
</dbReference>
<protein>
    <submittedName>
        <fullName evidence="4">OmpA family protein</fullName>
    </submittedName>
</protein>
<evidence type="ECO:0000256" key="2">
    <source>
        <dbReference type="SAM" id="SignalP"/>
    </source>
</evidence>
<gene>
    <name evidence="4" type="ORF">ACFO8M_09460</name>
</gene>
<dbReference type="PANTHER" id="PTHR30329:SF21">
    <property type="entry name" value="LIPOPROTEIN YIAD-RELATED"/>
    <property type="match status" value="1"/>
</dbReference>
<comment type="caution">
    <text evidence="4">The sequence shown here is derived from an EMBL/GenBank/DDBJ whole genome shotgun (WGS) entry which is preliminary data.</text>
</comment>
<dbReference type="InterPro" id="IPR006665">
    <property type="entry name" value="OmpA-like"/>
</dbReference>
<keyword evidence="2" id="KW-0732">Signal</keyword>
<name>A0ABV7PYQ4_9ACTN</name>
<reference evidence="5" key="1">
    <citation type="journal article" date="2019" name="Int. J. Syst. Evol. Microbiol.">
        <title>The Global Catalogue of Microorganisms (GCM) 10K type strain sequencing project: providing services to taxonomists for standard genome sequencing and annotation.</title>
        <authorList>
            <consortium name="The Broad Institute Genomics Platform"/>
            <consortium name="The Broad Institute Genome Sequencing Center for Infectious Disease"/>
            <person name="Wu L."/>
            <person name="Ma J."/>
        </authorList>
    </citation>
    <scope>NUCLEOTIDE SEQUENCE [LARGE SCALE GENOMIC DNA]</scope>
    <source>
        <strain evidence="5">CGMCC 4.7396</strain>
    </source>
</reference>
<dbReference type="InterPro" id="IPR050330">
    <property type="entry name" value="Bact_OuterMem_StrucFunc"/>
</dbReference>
<evidence type="ECO:0000313" key="5">
    <source>
        <dbReference type="Proteomes" id="UP001595712"/>
    </source>
</evidence>
<dbReference type="RefSeq" id="WP_387973830.1">
    <property type="nucleotide sequence ID" value="NZ_JBHRWO010000009.1"/>
</dbReference>
<feature type="signal peptide" evidence="2">
    <location>
        <begin position="1"/>
        <end position="24"/>
    </location>
</feature>
<evidence type="ECO:0000256" key="1">
    <source>
        <dbReference type="PROSITE-ProRule" id="PRU00473"/>
    </source>
</evidence>
<dbReference type="Gene3D" id="3.30.1330.60">
    <property type="entry name" value="OmpA-like domain"/>
    <property type="match status" value="1"/>
</dbReference>
<dbReference type="InterPro" id="IPR036737">
    <property type="entry name" value="OmpA-like_sf"/>
</dbReference>
<feature type="chain" id="PRO_5045573265" evidence="2">
    <location>
        <begin position="25"/>
        <end position="397"/>
    </location>
</feature>
<dbReference type="EMBL" id="JBHRWO010000009">
    <property type="protein sequence ID" value="MFC3492712.1"/>
    <property type="molecule type" value="Genomic_DNA"/>
</dbReference>
<accession>A0ABV7PYQ4</accession>
<evidence type="ECO:0000313" key="4">
    <source>
        <dbReference type="EMBL" id="MFC3492712.1"/>
    </source>
</evidence>
<organism evidence="4 5">
    <name type="scientific">Glycomyces rhizosphaerae</name>
    <dbReference type="NCBI Taxonomy" id="2054422"/>
    <lineage>
        <taxon>Bacteria</taxon>
        <taxon>Bacillati</taxon>
        <taxon>Actinomycetota</taxon>
        <taxon>Actinomycetes</taxon>
        <taxon>Glycomycetales</taxon>
        <taxon>Glycomycetaceae</taxon>
        <taxon>Glycomyces</taxon>
    </lineage>
</organism>
<evidence type="ECO:0000259" key="3">
    <source>
        <dbReference type="PROSITE" id="PS51123"/>
    </source>
</evidence>
<keyword evidence="5" id="KW-1185">Reference proteome</keyword>
<dbReference type="CDD" id="cd07185">
    <property type="entry name" value="OmpA_C-like"/>
    <property type="match status" value="1"/>
</dbReference>
<dbReference type="PANTHER" id="PTHR30329">
    <property type="entry name" value="STATOR ELEMENT OF FLAGELLAR MOTOR COMPLEX"/>
    <property type="match status" value="1"/>
</dbReference>
<sequence length="397" mass="41117">MPTSTLTRSLTAAGALATLVPLIAACGGESGLTFTPPDLECEPASNHLSLVWGARANNPAPELPAPTDQILYDALADSRPVEVVVPDGAPTGTTTFKFEPTAGNDDALKLEFEEYRAALGAEFAALRSEEAEADTLGALSLAGRSMTEPGVILVVDSGLQTLAPLDFPGEGLLAAEPDDVAAYLEETDYLPDLKGQTVVWVGLGDTAAPQEALPTPQRNDLRRIWTAVIEAAGGCVEFPDEPLSAAPIHDDFASVTPTAIPESPAPPEQCGTTVYDSSSALRFNVDQDVFVDPDAARETLSGIADLALADDRLSIKLTGTTSSEGADEDNMVLSESRAEAVKAVLVDLGVPADRIATEGVGSHWPGRENDIGAGGELLPGPAAKNRAVVVELACPAG</sequence>
<dbReference type="Proteomes" id="UP001595712">
    <property type="component" value="Unassembled WGS sequence"/>
</dbReference>
<keyword evidence="1" id="KW-0472">Membrane</keyword>
<dbReference type="SUPFAM" id="SSF103088">
    <property type="entry name" value="OmpA-like"/>
    <property type="match status" value="1"/>
</dbReference>